<dbReference type="CDD" id="cd07720">
    <property type="entry name" value="OPHC2-like_MBL-fold"/>
    <property type="match status" value="1"/>
</dbReference>
<comment type="caution">
    <text evidence="7">The sequence shown here is derived from an EMBL/GenBank/DDBJ whole genome shotgun (WGS) entry which is preliminary data.</text>
</comment>
<reference evidence="8" key="1">
    <citation type="submission" date="2018-08" db="EMBL/GenBank/DDBJ databases">
        <authorList>
            <person name="Kim S.-J."/>
            <person name="Jung G.-Y."/>
        </authorList>
    </citation>
    <scope>NUCLEOTIDE SEQUENCE [LARGE SCALE GENOMIC DNA]</scope>
    <source>
        <strain evidence="8">GY_H</strain>
    </source>
</reference>
<dbReference type="GO" id="GO:0016787">
    <property type="term" value="F:hydrolase activity"/>
    <property type="evidence" value="ECO:0007669"/>
    <property type="project" value="UniProtKB-KW"/>
</dbReference>
<keyword evidence="5" id="KW-0732">Signal</keyword>
<evidence type="ECO:0000259" key="6">
    <source>
        <dbReference type="SMART" id="SM00849"/>
    </source>
</evidence>
<dbReference type="PANTHER" id="PTHR42978">
    <property type="entry name" value="QUORUM-QUENCHING LACTONASE YTNP-RELATED-RELATED"/>
    <property type="match status" value="1"/>
</dbReference>
<dbReference type="PANTHER" id="PTHR42978:SF6">
    <property type="entry name" value="QUORUM-QUENCHING LACTONASE YTNP-RELATED"/>
    <property type="match status" value="1"/>
</dbReference>
<feature type="signal peptide" evidence="5">
    <location>
        <begin position="1"/>
        <end position="26"/>
    </location>
</feature>
<dbReference type="InterPro" id="IPR001279">
    <property type="entry name" value="Metallo-B-lactamas"/>
</dbReference>
<dbReference type="GO" id="GO:0046872">
    <property type="term" value="F:metal ion binding"/>
    <property type="evidence" value="ECO:0007669"/>
    <property type="project" value="UniProtKB-KW"/>
</dbReference>
<feature type="domain" description="Metallo-beta-lactamase" evidence="6">
    <location>
        <begin position="80"/>
        <end position="283"/>
    </location>
</feature>
<protein>
    <submittedName>
        <fullName evidence="7">MBL fold metallo-hydrolase</fullName>
    </submittedName>
</protein>
<dbReference type="AlphaFoldDB" id="A0A371BCH5"/>
<organism evidence="7 8">
    <name type="scientific">Undibacter mobilis</name>
    <dbReference type="NCBI Taxonomy" id="2292256"/>
    <lineage>
        <taxon>Bacteria</taxon>
        <taxon>Pseudomonadati</taxon>
        <taxon>Pseudomonadota</taxon>
        <taxon>Alphaproteobacteria</taxon>
        <taxon>Hyphomicrobiales</taxon>
        <taxon>Nitrobacteraceae</taxon>
        <taxon>Undibacter</taxon>
    </lineage>
</organism>
<keyword evidence="4" id="KW-0862">Zinc</keyword>
<dbReference type="InterPro" id="IPR051013">
    <property type="entry name" value="MBL_superfamily_lactonases"/>
</dbReference>
<evidence type="ECO:0000256" key="5">
    <source>
        <dbReference type="SAM" id="SignalP"/>
    </source>
</evidence>
<dbReference type="InterPro" id="IPR006311">
    <property type="entry name" value="TAT_signal"/>
</dbReference>
<dbReference type="RefSeq" id="WP_115517284.1">
    <property type="nucleotide sequence ID" value="NZ_QRGO01000001.1"/>
</dbReference>
<name>A0A371BCH5_9BRAD</name>
<keyword evidence="2" id="KW-0479">Metal-binding</keyword>
<evidence type="ECO:0000256" key="4">
    <source>
        <dbReference type="ARBA" id="ARBA00022833"/>
    </source>
</evidence>
<sequence>MTLLTRRALLAGTAASAAVHALPAFAAPPHAFKHGDFEVMVVSDGHLVLPTSFLAPEAAPEQRDALLKAAGQAGASYDSPTNITLLKHGNDLILIDMGSGDRFMPTAGKVWDNLKAAGIDKATVTKVIFTHGHPDHLWGTVDEFDEPMLPNAAFYVGATEWDFWHGDNATRGLPAERAGFVTGARRNYAAIKDRVAMIKDGDEVVPGLQIVSTPGHTQGHLSLALKGSEDLIVTGDALTHPAISFAHPEWRTTADHVPDQAVTTRLKLLDRLAADKAKLIGFHLPYPGTGVVERKAGAYRYVAAV</sequence>
<evidence type="ECO:0000313" key="7">
    <source>
        <dbReference type="EMBL" id="RDV05258.1"/>
    </source>
</evidence>
<dbReference type="EMBL" id="QRGO01000001">
    <property type="protein sequence ID" value="RDV05258.1"/>
    <property type="molecule type" value="Genomic_DNA"/>
</dbReference>
<keyword evidence="3 7" id="KW-0378">Hydrolase</keyword>
<gene>
    <name evidence="7" type="ORF">DXH78_12165</name>
</gene>
<feature type="chain" id="PRO_5017077192" evidence="5">
    <location>
        <begin position="27"/>
        <end position="305"/>
    </location>
</feature>
<evidence type="ECO:0000256" key="2">
    <source>
        <dbReference type="ARBA" id="ARBA00022723"/>
    </source>
</evidence>
<dbReference type="Proteomes" id="UP000263993">
    <property type="component" value="Unassembled WGS sequence"/>
</dbReference>
<dbReference type="Pfam" id="PF00753">
    <property type="entry name" value="Lactamase_B"/>
    <property type="match status" value="1"/>
</dbReference>
<dbReference type="Gene3D" id="3.60.15.10">
    <property type="entry name" value="Ribonuclease Z/Hydroxyacylglutathione hydrolase-like"/>
    <property type="match status" value="1"/>
</dbReference>
<comment type="similarity">
    <text evidence="1">Belongs to the metallo-beta-lactamase superfamily.</text>
</comment>
<evidence type="ECO:0000313" key="8">
    <source>
        <dbReference type="Proteomes" id="UP000263993"/>
    </source>
</evidence>
<dbReference type="OrthoDB" id="9803916at2"/>
<keyword evidence="8" id="KW-1185">Reference proteome</keyword>
<dbReference type="SUPFAM" id="SSF56281">
    <property type="entry name" value="Metallo-hydrolase/oxidoreductase"/>
    <property type="match status" value="1"/>
</dbReference>
<proteinExistence type="inferred from homology"/>
<evidence type="ECO:0000256" key="1">
    <source>
        <dbReference type="ARBA" id="ARBA00007749"/>
    </source>
</evidence>
<evidence type="ECO:0000256" key="3">
    <source>
        <dbReference type="ARBA" id="ARBA00022801"/>
    </source>
</evidence>
<dbReference type="SMART" id="SM00849">
    <property type="entry name" value="Lactamase_B"/>
    <property type="match status" value="1"/>
</dbReference>
<dbReference type="PROSITE" id="PS51318">
    <property type="entry name" value="TAT"/>
    <property type="match status" value="1"/>
</dbReference>
<dbReference type="InterPro" id="IPR036866">
    <property type="entry name" value="RibonucZ/Hydroxyglut_hydro"/>
</dbReference>
<accession>A0A371BCH5</accession>